<feature type="non-terminal residue" evidence="2">
    <location>
        <position position="185"/>
    </location>
</feature>
<reference evidence="2 3" key="1">
    <citation type="submission" date="2019-09" db="EMBL/GenBank/DDBJ databases">
        <title>Bird 10,000 Genomes (B10K) Project - Family phase.</title>
        <authorList>
            <person name="Zhang G."/>
        </authorList>
    </citation>
    <scope>NUCLEOTIDE SEQUENCE [LARGE SCALE GENOMIC DNA]</scope>
    <source>
        <strain evidence="2">B10K-DU-001-60</strain>
        <tissue evidence="2">Muscle</tissue>
    </source>
</reference>
<evidence type="ECO:0000256" key="1">
    <source>
        <dbReference type="SAM" id="Coils"/>
    </source>
</evidence>
<comment type="caution">
    <text evidence="2">The sequence shown here is derived from an EMBL/GenBank/DDBJ whole genome shotgun (WGS) entry which is preliminary data.</text>
</comment>
<keyword evidence="1" id="KW-0175">Coiled coil</keyword>
<keyword evidence="3" id="KW-1185">Reference proteome</keyword>
<dbReference type="GO" id="GO:0070652">
    <property type="term" value="C:HAUS complex"/>
    <property type="evidence" value="ECO:0007669"/>
    <property type="project" value="InterPro"/>
</dbReference>
<sequence>AYRMKQNDQTKNDKTDRIQKVRNMWALILEMLNSLKKEKEIVDSVFEDCDSQCVLDGTDVVLHVPEVLSCRVHSLQCCTGELYEAEKLNFLTVIELLNEALRTLQDVITQSEVKQQLQVIERRITLHNEILQDLQAKNLQVEQQHCVSVSQSVSTKQEAWEVKWKNFLEQCPFDLFLSQNPVSSV</sequence>
<proteinExistence type="predicted"/>
<dbReference type="PANTHER" id="PTHR16151">
    <property type="entry name" value="HAUS AUGMIN-LIKE COMPLEX SUBUNIT 6"/>
    <property type="match status" value="1"/>
</dbReference>
<accession>A0A7K9XL58</accession>
<dbReference type="GO" id="GO:1990498">
    <property type="term" value="C:mitotic spindle microtubule"/>
    <property type="evidence" value="ECO:0007669"/>
    <property type="project" value="TreeGrafter"/>
</dbReference>
<feature type="non-terminal residue" evidence="2">
    <location>
        <position position="1"/>
    </location>
</feature>
<evidence type="ECO:0000313" key="3">
    <source>
        <dbReference type="Proteomes" id="UP000587472"/>
    </source>
</evidence>
<dbReference type="GO" id="GO:0051225">
    <property type="term" value="P:spindle assembly"/>
    <property type="evidence" value="ECO:0007669"/>
    <property type="project" value="InterPro"/>
</dbReference>
<protein>
    <submittedName>
        <fullName evidence="2">HAUS6 protein</fullName>
    </submittedName>
</protein>
<dbReference type="InterPro" id="IPR026797">
    <property type="entry name" value="HAUS_6"/>
</dbReference>
<gene>
    <name evidence="2" type="primary">Haus6_1</name>
    <name evidence="2" type="ORF">PSOCRE_R15111</name>
</gene>
<dbReference type="AlphaFoldDB" id="A0A7K9XL58"/>
<dbReference type="Proteomes" id="UP000587472">
    <property type="component" value="Unassembled WGS sequence"/>
</dbReference>
<dbReference type="GO" id="GO:0008017">
    <property type="term" value="F:microtubule binding"/>
    <property type="evidence" value="ECO:0007669"/>
    <property type="project" value="TreeGrafter"/>
</dbReference>
<feature type="coiled-coil region" evidence="1">
    <location>
        <begin position="94"/>
        <end position="144"/>
    </location>
</feature>
<evidence type="ECO:0000313" key="2">
    <source>
        <dbReference type="EMBL" id="NXI97426.1"/>
    </source>
</evidence>
<dbReference type="EMBL" id="VWZZ01005046">
    <property type="protein sequence ID" value="NXI97426.1"/>
    <property type="molecule type" value="Genomic_DNA"/>
</dbReference>
<dbReference type="PANTHER" id="PTHR16151:SF2">
    <property type="entry name" value="HAUS AUGMIN-LIKE COMPLEX SUBUNIT 6"/>
    <property type="match status" value="1"/>
</dbReference>
<organism evidence="2 3">
    <name type="scientific">Psophia crepitans</name>
    <name type="common">common trumpeter</name>
    <dbReference type="NCBI Taxonomy" id="54359"/>
    <lineage>
        <taxon>Eukaryota</taxon>
        <taxon>Metazoa</taxon>
        <taxon>Chordata</taxon>
        <taxon>Craniata</taxon>
        <taxon>Vertebrata</taxon>
        <taxon>Euteleostomi</taxon>
        <taxon>Archelosauria</taxon>
        <taxon>Archosauria</taxon>
        <taxon>Dinosauria</taxon>
        <taxon>Saurischia</taxon>
        <taxon>Theropoda</taxon>
        <taxon>Coelurosauria</taxon>
        <taxon>Aves</taxon>
        <taxon>Neognathae</taxon>
        <taxon>Neoaves</taxon>
        <taxon>Gruiformes</taxon>
        <taxon>Psophiidae</taxon>
        <taxon>Psophia</taxon>
    </lineage>
</organism>
<name>A0A7K9XL58_9GRUI</name>